<evidence type="ECO:0000256" key="13">
    <source>
        <dbReference type="SAM" id="MobiDB-lite"/>
    </source>
</evidence>
<dbReference type="GO" id="GO:0006826">
    <property type="term" value="P:iron ion transport"/>
    <property type="evidence" value="ECO:0007669"/>
    <property type="project" value="UniProtKB-KW"/>
</dbReference>
<feature type="chain" id="PRO_5020726524" evidence="14">
    <location>
        <begin position="33"/>
        <end position="750"/>
    </location>
</feature>
<dbReference type="GO" id="GO:0009279">
    <property type="term" value="C:cell outer membrane"/>
    <property type="evidence" value="ECO:0007669"/>
    <property type="project" value="UniProtKB-SubCell"/>
</dbReference>
<dbReference type="InterPro" id="IPR012910">
    <property type="entry name" value="Plug_dom"/>
</dbReference>
<name>A0A4V2SNV1_RHOSA</name>
<dbReference type="AlphaFoldDB" id="A0A4V2SNV1"/>
<dbReference type="PANTHER" id="PTHR32552">
    <property type="entry name" value="FERRICHROME IRON RECEPTOR-RELATED"/>
    <property type="match status" value="1"/>
</dbReference>
<comment type="similarity">
    <text evidence="11 12">Belongs to the TonB-dependent receptor family.</text>
</comment>
<keyword evidence="10 11" id="KW-0998">Cell outer membrane</keyword>
<keyword evidence="7" id="KW-0406">Ion transport</keyword>
<feature type="region of interest" description="Disordered" evidence="13">
    <location>
        <begin position="30"/>
        <end position="54"/>
    </location>
</feature>
<evidence type="ECO:0000256" key="7">
    <source>
        <dbReference type="ARBA" id="ARBA00023065"/>
    </source>
</evidence>
<dbReference type="EMBL" id="SLXO01000009">
    <property type="protein sequence ID" value="TCP32636.1"/>
    <property type="molecule type" value="Genomic_DNA"/>
</dbReference>
<dbReference type="InterPro" id="IPR039426">
    <property type="entry name" value="TonB-dep_rcpt-like"/>
</dbReference>
<keyword evidence="9 11" id="KW-0472">Membrane</keyword>
<dbReference type="InParanoid" id="A0A4V2SNV1"/>
<evidence type="ECO:0000256" key="6">
    <source>
        <dbReference type="ARBA" id="ARBA00023004"/>
    </source>
</evidence>
<evidence type="ECO:0000256" key="10">
    <source>
        <dbReference type="ARBA" id="ARBA00023237"/>
    </source>
</evidence>
<keyword evidence="4" id="KW-0410">Iron transport</keyword>
<evidence type="ECO:0000256" key="8">
    <source>
        <dbReference type="ARBA" id="ARBA00023077"/>
    </source>
</evidence>
<dbReference type="PANTHER" id="PTHR32552:SF81">
    <property type="entry name" value="TONB-DEPENDENT OUTER MEMBRANE RECEPTOR"/>
    <property type="match status" value="1"/>
</dbReference>
<evidence type="ECO:0000256" key="5">
    <source>
        <dbReference type="ARBA" id="ARBA00022692"/>
    </source>
</evidence>
<dbReference type="PROSITE" id="PS52016">
    <property type="entry name" value="TONB_DEPENDENT_REC_3"/>
    <property type="match status" value="1"/>
</dbReference>
<keyword evidence="8 12" id="KW-0798">TonB box</keyword>
<keyword evidence="6" id="KW-0408">Iron</keyword>
<dbReference type="InterPro" id="IPR036942">
    <property type="entry name" value="Beta-barrel_TonB_sf"/>
</dbReference>
<feature type="domain" description="TonB-dependent receptor plug" evidence="16">
    <location>
        <begin position="70"/>
        <end position="171"/>
    </location>
</feature>
<accession>A0A4V2SNV1</accession>
<dbReference type="Pfam" id="PF07715">
    <property type="entry name" value="Plug"/>
    <property type="match status" value="1"/>
</dbReference>
<proteinExistence type="inferred from homology"/>
<comment type="subcellular location">
    <subcellularLocation>
        <location evidence="1 11">Cell outer membrane</location>
        <topology evidence="1 11">Multi-pass membrane protein</topology>
    </subcellularLocation>
</comment>
<dbReference type="RefSeq" id="WP_200287885.1">
    <property type="nucleotide sequence ID" value="NZ_JACIGF010000009.1"/>
</dbReference>
<keyword evidence="3 11" id="KW-1134">Transmembrane beta strand</keyword>
<evidence type="ECO:0000256" key="4">
    <source>
        <dbReference type="ARBA" id="ARBA00022496"/>
    </source>
</evidence>
<evidence type="ECO:0000256" key="14">
    <source>
        <dbReference type="SAM" id="SignalP"/>
    </source>
</evidence>
<feature type="signal peptide" evidence="14">
    <location>
        <begin position="1"/>
        <end position="32"/>
    </location>
</feature>
<dbReference type="InterPro" id="IPR000531">
    <property type="entry name" value="Beta-barrel_TonB"/>
</dbReference>
<gene>
    <name evidence="17" type="ORF">EV659_109129</name>
</gene>
<evidence type="ECO:0000256" key="2">
    <source>
        <dbReference type="ARBA" id="ARBA00022448"/>
    </source>
</evidence>
<evidence type="ECO:0000259" key="15">
    <source>
        <dbReference type="Pfam" id="PF00593"/>
    </source>
</evidence>
<evidence type="ECO:0000256" key="11">
    <source>
        <dbReference type="PROSITE-ProRule" id="PRU01360"/>
    </source>
</evidence>
<dbReference type="Pfam" id="PF00593">
    <property type="entry name" value="TonB_dep_Rec_b-barrel"/>
    <property type="match status" value="1"/>
</dbReference>
<dbReference type="Proteomes" id="UP000295399">
    <property type="component" value="Unassembled WGS sequence"/>
</dbReference>
<keyword evidence="14" id="KW-0732">Signal</keyword>
<keyword evidence="2 11" id="KW-0813">Transport</keyword>
<evidence type="ECO:0000256" key="12">
    <source>
        <dbReference type="RuleBase" id="RU003357"/>
    </source>
</evidence>
<evidence type="ECO:0000313" key="17">
    <source>
        <dbReference type="EMBL" id="TCP32636.1"/>
    </source>
</evidence>
<evidence type="ECO:0000256" key="3">
    <source>
        <dbReference type="ARBA" id="ARBA00022452"/>
    </source>
</evidence>
<comment type="caution">
    <text evidence="17">The sequence shown here is derived from an EMBL/GenBank/DDBJ whole genome shotgun (WGS) entry which is preliminary data.</text>
</comment>
<evidence type="ECO:0000259" key="16">
    <source>
        <dbReference type="Pfam" id="PF07715"/>
    </source>
</evidence>
<dbReference type="SUPFAM" id="SSF56935">
    <property type="entry name" value="Porins"/>
    <property type="match status" value="1"/>
</dbReference>
<organism evidence="17 18">
    <name type="scientific">Rhodothalassium salexigens DSM 2132</name>
    <dbReference type="NCBI Taxonomy" id="1188247"/>
    <lineage>
        <taxon>Bacteria</taxon>
        <taxon>Pseudomonadati</taxon>
        <taxon>Pseudomonadota</taxon>
        <taxon>Alphaproteobacteria</taxon>
        <taxon>Rhodothalassiales</taxon>
        <taxon>Rhodothalassiaceae</taxon>
        <taxon>Rhodothalassium</taxon>
    </lineage>
</organism>
<keyword evidence="17" id="KW-0675">Receptor</keyword>
<evidence type="ECO:0000313" key="18">
    <source>
        <dbReference type="Proteomes" id="UP000295399"/>
    </source>
</evidence>
<evidence type="ECO:0000256" key="9">
    <source>
        <dbReference type="ARBA" id="ARBA00023136"/>
    </source>
</evidence>
<reference evidence="17 18" key="1">
    <citation type="submission" date="2019-03" db="EMBL/GenBank/DDBJ databases">
        <title>Genomic Encyclopedia of Type Strains, Phase IV (KMG-IV): sequencing the most valuable type-strain genomes for metagenomic binning, comparative biology and taxonomic classification.</title>
        <authorList>
            <person name="Goeker M."/>
        </authorList>
    </citation>
    <scope>NUCLEOTIDE SEQUENCE [LARGE SCALE GENOMIC DNA]</scope>
    <source>
        <strain evidence="17 18">DSM 2132</strain>
    </source>
</reference>
<protein>
    <submittedName>
        <fullName evidence="17">Iron complex outermembrane receptor protein</fullName>
    </submittedName>
</protein>
<dbReference type="Gene3D" id="2.40.170.20">
    <property type="entry name" value="TonB-dependent receptor, beta-barrel domain"/>
    <property type="match status" value="1"/>
</dbReference>
<feature type="domain" description="TonB-dependent receptor-like beta-barrel" evidence="15">
    <location>
        <begin position="317"/>
        <end position="710"/>
    </location>
</feature>
<evidence type="ECO:0000256" key="1">
    <source>
        <dbReference type="ARBA" id="ARBA00004571"/>
    </source>
</evidence>
<sequence length="750" mass="81303">MMLDFLRRTGPALLLCPALTLAPTLAADAAQAAPPAGPETGIQADTKPGPDSGPIENIVVTGTKRDTSVHDAPMGVTVLDALTIQDARLRDFRRLDDLVPNVKFNETGQMSSIFISIRGVESNPFVVNRAAVYIDGIPFRELNNAVLNQVDSIEVLRGPQGTLYGANSESGLVIVRTRAPGDETTGTLRLTGTAYSAGFGIEGDGFIAGPMVEDVLSGSLSFKVGREDAYMRNKASSIGREGLLREAFVQGRVRFTPTDRLTVDATGYLIDLKAPGLFSQEYVALDIDRYNALYADSLNGGQHMSRFTMLHDAPKRSTEREIVAGLNATYALDYGQIDTAVSYRHLETDNRGLDFDSTAAAFVAGSEAKNERYWNAEIRFTSPEHDRGDYIVGVSLYDEYEDRYLATLLGPGGLDDYVAAPTQKGDGRDYAVFASGRYRPGFLPDLTIGAGIRYDRAKRGTVQTPGELDMGGGTVIVYPEAVLSETFDAVLPKGSISYAIGDAWSVYASGAKGYIPGGFNLAAVQDGFTDPNALRYGAESLWSREVGAKWRSPDRTLRFSGALFYITSDNWQELQVATDDQGRPISSDYIGSSASIRSQGFEIEGHWAPTEALTINGHLGYVDAEYRDLQVDPETNLRGQAVKFVPAYDGLLAARYQWPVGVFARVEAVFTGDMPLEARGEGEQPAVVTLGAQLGLERAWGSVRLFAENLTNRRRASGLALRNLAFGNDGLFYAPIEAPRIVGLELEGRF</sequence>
<keyword evidence="18" id="KW-1185">Reference proteome</keyword>
<keyword evidence="5 11" id="KW-0812">Transmembrane</keyword>